<reference evidence="13 14" key="1">
    <citation type="submission" date="2014-04" db="EMBL/GenBank/DDBJ databases">
        <title>Genome evolution of avian class.</title>
        <authorList>
            <person name="Zhang G."/>
            <person name="Li C."/>
        </authorList>
    </citation>
    <scope>NUCLEOTIDE SEQUENCE [LARGE SCALE GENOMIC DNA]</scope>
    <source>
        <strain evidence="13">BGI_N325</strain>
    </source>
</reference>
<keyword evidence="4" id="KW-0156">Chromatin regulator</keyword>
<name>A0A091JXF6_COLST</name>
<feature type="non-terminal residue" evidence="13">
    <location>
        <position position="1"/>
    </location>
</feature>
<proteinExistence type="predicted"/>
<keyword evidence="10" id="KW-0539">Nucleus</keyword>
<dbReference type="Proteomes" id="UP000053615">
    <property type="component" value="Unassembled WGS sequence"/>
</dbReference>
<feature type="compositionally biased region" description="Low complexity" evidence="11">
    <location>
        <begin position="94"/>
        <end position="108"/>
    </location>
</feature>
<evidence type="ECO:0000259" key="12">
    <source>
        <dbReference type="PROSITE" id="PS51011"/>
    </source>
</evidence>
<dbReference type="InterPro" id="IPR033388">
    <property type="entry name" value="BAF250_C"/>
</dbReference>
<evidence type="ECO:0000256" key="7">
    <source>
        <dbReference type="ARBA" id="ARBA00023015"/>
    </source>
</evidence>
<keyword evidence="7" id="KW-0805">Transcription regulation</keyword>
<dbReference type="Pfam" id="PF12031">
    <property type="entry name" value="BAF250_C"/>
    <property type="match status" value="1"/>
</dbReference>
<dbReference type="GO" id="GO:0006338">
    <property type="term" value="P:chromatin remodeling"/>
    <property type="evidence" value="ECO:0007669"/>
    <property type="project" value="InterPro"/>
</dbReference>
<dbReference type="FunFam" id="1.10.150.60:FF:000002">
    <property type="entry name" value="AT-rich interactive domain-containing protein 1B"/>
    <property type="match status" value="1"/>
</dbReference>
<organism evidence="13 14">
    <name type="scientific">Colius striatus</name>
    <name type="common">Speckled mousebird</name>
    <dbReference type="NCBI Taxonomy" id="57412"/>
    <lineage>
        <taxon>Eukaryota</taxon>
        <taxon>Metazoa</taxon>
        <taxon>Chordata</taxon>
        <taxon>Craniata</taxon>
        <taxon>Vertebrata</taxon>
        <taxon>Euteleostomi</taxon>
        <taxon>Archelosauria</taxon>
        <taxon>Archosauria</taxon>
        <taxon>Dinosauria</taxon>
        <taxon>Saurischia</taxon>
        <taxon>Theropoda</taxon>
        <taxon>Coelurosauria</taxon>
        <taxon>Aves</taxon>
        <taxon>Neognathae</taxon>
        <taxon>Neoaves</taxon>
        <taxon>Telluraves</taxon>
        <taxon>Coraciimorphae</taxon>
        <taxon>Coliiformes</taxon>
        <taxon>Coliidae</taxon>
        <taxon>Colius</taxon>
    </lineage>
</organism>
<protein>
    <submittedName>
        <fullName evidence="13">AT-rich interactive domain-containing protein 1B</fullName>
    </submittedName>
</protein>
<dbReference type="SMART" id="SM01014">
    <property type="entry name" value="ARID"/>
    <property type="match status" value="1"/>
</dbReference>
<feature type="compositionally biased region" description="Basic and acidic residues" evidence="11">
    <location>
        <begin position="1059"/>
        <end position="1074"/>
    </location>
</feature>
<keyword evidence="8" id="KW-0238">DNA-binding</keyword>
<dbReference type="GO" id="GO:0003677">
    <property type="term" value="F:DNA binding"/>
    <property type="evidence" value="ECO:0007669"/>
    <property type="project" value="UniProtKB-KW"/>
</dbReference>
<feature type="region of interest" description="Disordered" evidence="11">
    <location>
        <begin position="310"/>
        <end position="414"/>
    </location>
</feature>
<comment type="subcellular location">
    <subcellularLocation>
        <location evidence="1">Nucleus</location>
    </subcellularLocation>
</comment>
<evidence type="ECO:0000256" key="9">
    <source>
        <dbReference type="ARBA" id="ARBA00023163"/>
    </source>
</evidence>
<feature type="compositionally biased region" description="Basic and acidic residues" evidence="11">
    <location>
        <begin position="921"/>
        <end position="939"/>
    </location>
</feature>
<keyword evidence="6" id="KW-0007">Acetylation</keyword>
<dbReference type="InterPro" id="IPR001606">
    <property type="entry name" value="ARID_dom"/>
</dbReference>
<dbReference type="SMART" id="SM00501">
    <property type="entry name" value="BRIGHT"/>
    <property type="match status" value="1"/>
</dbReference>
<dbReference type="GO" id="GO:0071565">
    <property type="term" value="C:nBAF complex"/>
    <property type="evidence" value="ECO:0007669"/>
    <property type="project" value="TreeGrafter"/>
</dbReference>
<evidence type="ECO:0000256" key="2">
    <source>
        <dbReference type="ARBA" id="ARBA00022481"/>
    </source>
</evidence>
<feature type="region of interest" description="Disordered" evidence="11">
    <location>
        <begin position="921"/>
        <end position="967"/>
    </location>
</feature>
<evidence type="ECO:0000256" key="8">
    <source>
        <dbReference type="ARBA" id="ARBA00023125"/>
    </source>
</evidence>
<feature type="compositionally biased region" description="Polar residues" evidence="11">
    <location>
        <begin position="503"/>
        <end position="518"/>
    </location>
</feature>
<evidence type="ECO:0000256" key="1">
    <source>
        <dbReference type="ARBA" id="ARBA00004123"/>
    </source>
</evidence>
<feature type="region of interest" description="Disordered" evidence="11">
    <location>
        <begin position="635"/>
        <end position="785"/>
    </location>
</feature>
<feature type="compositionally biased region" description="Polar residues" evidence="11">
    <location>
        <begin position="26"/>
        <end position="41"/>
    </location>
</feature>
<feature type="region of interest" description="Disordered" evidence="11">
    <location>
        <begin position="1039"/>
        <end position="1111"/>
    </location>
</feature>
<dbReference type="Pfam" id="PF01388">
    <property type="entry name" value="ARID"/>
    <property type="match status" value="1"/>
</dbReference>
<dbReference type="PROSITE" id="PS51011">
    <property type="entry name" value="ARID"/>
    <property type="match status" value="1"/>
</dbReference>
<evidence type="ECO:0000256" key="4">
    <source>
        <dbReference type="ARBA" id="ARBA00022853"/>
    </source>
</evidence>
<dbReference type="GO" id="GO:0005654">
    <property type="term" value="C:nucleoplasm"/>
    <property type="evidence" value="ECO:0007669"/>
    <property type="project" value="UniProtKB-ARBA"/>
</dbReference>
<evidence type="ECO:0000256" key="11">
    <source>
        <dbReference type="SAM" id="MobiDB-lite"/>
    </source>
</evidence>
<dbReference type="InterPro" id="IPR016024">
    <property type="entry name" value="ARM-type_fold"/>
</dbReference>
<feature type="non-terminal residue" evidence="13">
    <location>
        <position position="1453"/>
    </location>
</feature>
<feature type="compositionally biased region" description="Acidic residues" evidence="11">
    <location>
        <begin position="940"/>
        <end position="961"/>
    </location>
</feature>
<dbReference type="GO" id="GO:0031491">
    <property type="term" value="F:nucleosome binding"/>
    <property type="evidence" value="ECO:0007669"/>
    <property type="project" value="TreeGrafter"/>
</dbReference>
<evidence type="ECO:0000256" key="6">
    <source>
        <dbReference type="ARBA" id="ARBA00022990"/>
    </source>
</evidence>
<feature type="compositionally biased region" description="Polar residues" evidence="11">
    <location>
        <begin position="716"/>
        <end position="751"/>
    </location>
</feature>
<sequence>GNYSRPPTYSGVPNTSYSGPGPGMGINTNSQMHGQGPNQPCGTMPLGRMPSAGMQSRPFPGNMSSMTPNSPGMSQQGGPGMGPPMPSVNRKAQEAAAAVMQAAANSAQSRQGNFPAMNQSGIMGSSSPYTQPMNNSSGLMNPQAPPYSMAPNMVNSSTAPMGLADMMTPGESKLPLPLKADGKEEGPPQPESKSKKSSSSTTTGEKITKVYELGNEPERKMWVDRYLTFMEERGTPVASLPAVGKKPLDLFRLYVCVKEIGGLAQVNKNKKWRELATTLNVGTSSSAASSLKKQYIQYLFAFECKIERGEEPPPEVFSTGDTKKQPKIQPPSPANSGSLQGPQTPQSTGSNSMTEVPGDLKPPTPASTPHGQMTPMQGGRNSTVSVHDPFSDVSDSAFPKRNSMTPNAPYQQGINMPDMMGRMPYEPNKDPFGGMRKVPGSNEPFMTPGQMPNSGIQDMYNQSPSGAMSNMSMSQRQQFPYGSGYDRRSDHGLGPEGSMGPPGQSNMVPSNSDPSMYSPNRYPGQQRFLPLVQFLGGVKAWLNQHEPYGQQYPGQGPPSGQPPYGGHQPGMYPQQQNYKRHMDGMYGPPAKRHEGDMYNMQYGNQQQEMYNQYSNAYTGPDRRPMQGQYPYPYNRERMQGPGQMQQHGIPPQMIGGPMQSSSSSEGPQQNMWPTRNDMPYPYQNRQGPGGPAQAPPYPGMNRTDDMMVPDQRINHESQWPSHVNQRQPSYMSSSASMQPITRPPQSSYQTPPSMPNHISRAPSPASFQRSLENRMSPSKSPFLPSMKMQKVIPTVPVSQVTGPPPQPPPIRREITFPPGSVEASQPVLKPRRKITSKDIVTPEAWRVMMSLKSGLLAESTWALDTINILLYDDSTVATFNLSQLSGFLELLVEYFRKCLIDIFGILMEYEVGDPGHKALDHKAAKKDDSQSLAEDTGKEENDECTDYFDEDEEEGEDEKVEGEEKSIVFSTPGAIADPSERPKQASKFDKLPIKIVKKNNLFVVDRSDKLGHVQEFDSGLLHWQLGGGDTTEHIQTHFESKMEIPPRRKAPPPLNSPSKKKDLEGKGESEEQQEKSITATIDDVLSARPGALPEDSNSGSQPESSKFPFGIHQAKSHRNIKLLEDEPRSRDETPLCTITHWQDSLAKRCICVSNIVRSLSFVPGNDTEMSKHPGLVLILGKLILLHHEHPERKRAPQTYEKEEEEDKGVACSKDEWWWDCLEVLRDNTLVTLANISGQLDLSAYTESICLPILDGLLHWMVCPSAEAQDPFPTVGPNSVLSPQRLVLETLCKLSIQDNNVDLILATPPFSRQEKLYATLVRYVGDRKNPVCREMSMALLSNLAQGDTLAARAIAVQKGSIGNLISFLEDGVTMAQYQQSQHNLMHMQPPPLEPPSVDMMCRAAKALLAMARVDENRSEFLLHEGRLLDISISAVLNSLVASVICDVLFQIGQL</sequence>
<dbReference type="GO" id="GO:0035060">
    <property type="term" value="C:brahma complex"/>
    <property type="evidence" value="ECO:0007669"/>
    <property type="project" value="InterPro"/>
</dbReference>
<feature type="compositionally biased region" description="Polar residues" evidence="11">
    <location>
        <begin position="334"/>
        <end position="354"/>
    </location>
</feature>
<keyword evidence="2" id="KW-0488">Methylation</keyword>
<accession>A0A091JXF6</accession>
<feature type="compositionally biased region" description="Polar residues" evidence="11">
    <location>
        <begin position="450"/>
        <end position="480"/>
    </location>
</feature>
<gene>
    <name evidence="13" type="ORF">N325_04311</name>
</gene>
<feature type="compositionally biased region" description="Polar residues" evidence="11">
    <location>
        <begin position="109"/>
        <end position="140"/>
    </location>
</feature>
<feature type="region of interest" description="Disordered" evidence="11">
    <location>
        <begin position="799"/>
        <end position="826"/>
    </location>
</feature>
<keyword evidence="9" id="KW-0804">Transcription</keyword>
<dbReference type="InterPro" id="IPR036431">
    <property type="entry name" value="ARID_dom_sf"/>
</dbReference>
<dbReference type="Gene3D" id="1.10.150.60">
    <property type="entry name" value="ARID DNA-binding domain"/>
    <property type="match status" value="1"/>
</dbReference>
<evidence type="ECO:0000256" key="5">
    <source>
        <dbReference type="ARBA" id="ARBA00022902"/>
    </source>
</evidence>
<feature type="compositionally biased region" description="Polar residues" evidence="11">
    <location>
        <begin position="1"/>
        <end position="18"/>
    </location>
</feature>
<feature type="compositionally biased region" description="Polar residues" evidence="11">
    <location>
        <begin position="1095"/>
        <end position="1104"/>
    </location>
</feature>
<feature type="compositionally biased region" description="Polar residues" evidence="11">
    <location>
        <begin position="765"/>
        <end position="779"/>
    </location>
</feature>
<feature type="compositionally biased region" description="Polar residues" evidence="11">
    <location>
        <begin position="367"/>
        <end position="385"/>
    </location>
</feature>
<dbReference type="InterPro" id="IPR021906">
    <property type="entry name" value="BAF250/Osa"/>
</dbReference>
<dbReference type="GO" id="GO:0006357">
    <property type="term" value="P:regulation of transcription by RNA polymerase II"/>
    <property type="evidence" value="ECO:0007669"/>
    <property type="project" value="TreeGrafter"/>
</dbReference>
<feature type="region of interest" description="Disordered" evidence="11">
    <location>
        <begin position="429"/>
        <end position="519"/>
    </location>
</feature>
<evidence type="ECO:0000313" key="14">
    <source>
        <dbReference type="Proteomes" id="UP000053615"/>
    </source>
</evidence>
<feature type="region of interest" description="Disordered" evidence="11">
    <location>
        <begin position="1"/>
        <end position="210"/>
    </location>
</feature>
<dbReference type="Gene3D" id="1.25.10.10">
    <property type="entry name" value="Leucine-rich Repeat Variant"/>
    <property type="match status" value="1"/>
</dbReference>
<evidence type="ECO:0000313" key="13">
    <source>
        <dbReference type="EMBL" id="KFP29852.1"/>
    </source>
</evidence>
<keyword evidence="14" id="KW-1185">Reference proteome</keyword>
<dbReference type="PANTHER" id="PTHR12656">
    <property type="entry name" value="BRG-1 ASSOCIATED FACTOR 250 BAF250"/>
    <property type="match status" value="1"/>
</dbReference>
<dbReference type="EMBL" id="KK537484">
    <property type="protein sequence ID" value="KFP29852.1"/>
    <property type="molecule type" value="Genomic_DNA"/>
</dbReference>
<dbReference type="GO" id="GO:0045893">
    <property type="term" value="P:positive regulation of DNA-templated transcription"/>
    <property type="evidence" value="ECO:0007669"/>
    <property type="project" value="TreeGrafter"/>
</dbReference>
<keyword evidence="5" id="KW-0524">Neurogenesis</keyword>
<dbReference type="GO" id="GO:0016514">
    <property type="term" value="C:SWI/SNF complex"/>
    <property type="evidence" value="ECO:0007669"/>
    <property type="project" value="InterPro"/>
</dbReference>
<feature type="compositionally biased region" description="Polar residues" evidence="11">
    <location>
        <begin position="658"/>
        <end position="673"/>
    </location>
</feature>
<dbReference type="CDD" id="cd16877">
    <property type="entry name" value="ARID_ARID1B"/>
    <property type="match status" value="1"/>
</dbReference>
<feature type="compositionally biased region" description="Polar residues" evidence="11">
    <location>
        <begin position="402"/>
        <end position="414"/>
    </location>
</feature>
<dbReference type="PANTHER" id="PTHR12656:SF11">
    <property type="entry name" value="AT-RICH INTERACTIVE DOMAIN-CONTAINING PROTEIN 1B"/>
    <property type="match status" value="1"/>
</dbReference>
<dbReference type="InterPro" id="IPR011989">
    <property type="entry name" value="ARM-like"/>
</dbReference>
<evidence type="ECO:0000256" key="10">
    <source>
        <dbReference type="ARBA" id="ARBA00023242"/>
    </source>
</evidence>
<dbReference type="GO" id="GO:0007399">
    <property type="term" value="P:nervous system development"/>
    <property type="evidence" value="ECO:0007669"/>
    <property type="project" value="UniProtKB-KW"/>
</dbReference>
<keyword evidence="3" id="KW-0597">Phosphoprotein</keyword>
<feature type="domain" description="ARID" evidence="12">
    <location>
        <begin position="216"/>
        <end position="307"/>
    </location>
</feature>
<evidence type="ECO:0000256" key="3">
    <source>
        <dbReference type="ARBA" id="ARBA00022553"/>
    </source>
</evidence>
<dbReference type="SUPFAM" id="SSF48371">
    <property type="entry name" value="ARM repeat"/>
    <property type="match status" value="1"/>
</dbReference>
<dbReference type="SUPFAM" id="SSF46774">
    <property type="entry name" value="ARID-like"/>
    <property type="match status" value="1"/>
</dbReference>
<dbReference type="InterPro" id="IPR038040">
    <property type="entry name" value="ARID_ARID1B"/>
</dbReference>